<dbReference type="Gene3D" id="3.40.50.300">
    <property type="entry name" value="P-loop containing nucleotide triphosphate hydrolases"/>
    <property type="match status" value="1"/>
</dbReference>
<feature type="compositionally biased region" description="Basic residues" evidence="6">
    <location>
        <begin position="22"/>
        <end position="45"/>
    </location>
</feature>
<reference evidence="8" key="2">
    <citation type="submission" date="2020-11" db="EMBL/GenBank/DDBJ databases">
        <authorList>
            <person name="McCartney M.A."/>
            <person name="Auch B."/>
            <person name="Kono T."/>
            <person name="Mallez S."/>
            <person name="Becker A."/>
            <person name="Gohl D.M."/>
            <person name="Silverstein K.A.T."/>
            <person name="Koren S."/>
            <person name="Bechman K.B."/>
            <person name="Herman A."/>
            <person name="Abrahante J.E."/>
            <person name="Garbe J."/>
        </authorList>
    </citation>
    <scope>NUCLEOTIDE SEQUENCE</scope>
    <source>
        <strain evidence="8">Duluth1</strain>
        <tissue evidence="8">Whole animal</tissue>
    </source>
</reference>
<dbReference type="FunFam" id="1.10.1580.10:FF:000002">
    <property type="entry name" value="Guanine nucleotide-binding protein-like 3 (nucleolar)-like"/>
    <property type="match status" value="1"/>
</dbReference>
<evidence type="ECO:0000259" key="7">
    <source>
        <dbReference type="PROSITE" id="PS51721"/>
    </source>
</evidence>
<dbReference type="PANTHER" id="PTHR11089">
    <property type="entry name" value="GTP-BINDING PROTEIN-RELATED"/>
    <property type="match status" value="1"/>
</dbReference>
<dbReference type="InterPro" id="IPR050755">
    <property type="entry name" value="TRAFAC_YlqF/YawG_RiboMat"/>
</dbReference>
<protein>
    <recommendedName>
        <fullName evidence="7">CP-type G domain-containing protein</fullName>
    </recommendedName>
</protein>
<feature type="compositionally biased region" description="Acidic residues" evidence="6">
    <location>
        <begin position="485"/>
        <end position="519"/>
    </location>
</feature>
<dbReference type="AlphaFoldDB" id="A0A9D4JYP4"/>
<feature type="region of interest" description="Disordered" evidence="6">
    <location>
        <begin position="22"/>
        <end position="90"/>
    </location>
</feature>
<dbReference type="PROSITE" id="PS51721">
    <property type="entry name" value="G_CP"/>
    <property type="match status" value="1"/>
</dbReference>
<dbReference type="PANTHER" id="PTHR11089:SF30">
    <property type="entry name" value="GUANINE NUCLEOTIDE-BINDING PROTEIN-LIKE 3 HOMOLOG"/>
    <property type="match status" value="1"/>
</dbReference>
<feature type="compositionally biased region" description="Basic residues" evidence="6">
    <location>
        <begin position="574"/>
        <end position="583"/>
    </location>
</feature>
<comment type="subcellular location">
    <subcellularLocation>
        <location evidence="1">Nucleus</location>
    </subcellularLocation>
</comment>
<feature type="region of interest" description="Disordered" evidence="6">
    <location>
        <begin position="484"/>
        <end position="588"/>
    </location>
</feature>
<proteinExistence type="predicted"/>
<dbReference type="GO" id="GO:0005525">
    <property type="term" value="F:GTP binding"/>
    <property type="evidence" value="ECO:0007669"/>
    <property type="project" value="UniProtKB-KW"/>
</dbReference>
<sequence>MVKIRKKSHRQSTKLRAKIVKKVAEHNRKKKREAKNKPAFTKRRKDPGIPSSAPFKEIVLKEAEDRKRQIEEERQKQKERRKKDRQKLVGKKRSLDGLVKDALKRGNEFDKKVGVQKENIGLVEKPLEISLKTYYKEFKKVVDAADVILEVLDARDPLGSRCQQMEEAVIGAGTSKRLVLVLNKIDLIPKENVEAWLKYLKNEYPVIAFKASTQTQNDRLCQKKLKLGGGHDDLLKTSNCLGAETLMKLLGNYCRNKDIKTSIRVGVVGLPNTGKSSIINSLKRGRACNVGAMPGVTKQMQEVILDKKIRLLDSPGVVMAAGNSDTATILRNCVKLESLQDPISPVEAILKRCNKQQMMLHFGVEEYKDVHEFLSLLARRQGKLRKGGIPDVNKAAKGVIQQWNLGKICYYTHPPEQRETHIHAEIVTQMGKEFDIDSLLSEQQKVIDTLDKTSTKHMLVESMGPTEIVMNLEDISRVVELNTVNDEEVENEDMSEEEEEENEEEEEVEEMEESEDEEMSQVTVSLPGSKPRSRTSTVSDPVPGKIQQIKASKAETLSVGLPQLNKARKQDFKKMKKQRRRRDKVAGELSDALTSAFSLDNDVDADGDYNFEEDFK</sequence>
<keyword evidence="2" id="KW-0547">Nucleotide-binding</keyword>
<evidence type="ECO:0000256" key="5">
    <source>
        <dbReference type="ARBA" id="ARBA00023242"/>
    </source>
</evidence>
<dbReference type="InterPro" id="IPR014813">
    <property type="entry name" value="Gnl3_N_dom"/>
</dbReference>
<evidence type="ECO:0000256" key="3">
    <source>
        <dbReference type="ARBA" id="ARBA00023054"/>
    </source>
</evidence>
<dbReference type="SUPFAM" id="SSF52540">
    <property type="entry name" value="P-loop containing nucleoside triphosphate hydrolases"/>
    <property type="match status" value="1"/>
</dbReference>
<dbReference type="PRINTS" id="PR00326">
    <property type="entry name" value="GTP1OBG"/>
</dbReference>
<dbReference type="OrthoDB" id="444945at2759"/>
<evidence type="ECO:0000256" key="2">
    <source>
        <dbReference type="ARBA" id="ARBA00022741"/>
    </source>
</evidence>
<dbReference type="Proteomes" id="UP000828390">
    <property type="component" value="Unassembled WGS sequence"/>
</dbReference>
<dbReference type="InterPro" id="IPR023179">
    <property type="entry name" value="GTP-bd_ortho_bundle_sf"/>
</dbReference>
<dbReference type="Pfam" id="PF08701">
    <property type="entry name" value="GN3L_Grn1"/>
    <property type="match status" value="1"/>
</dbReference>
<reference evidence="8" key="1">
    <citation type="journal article" date="2019" name="bioRxiv">
        <title>The Genome of the Zebra Mussel, Dreissena polymorpha: A Resource for Invasive Species Research.</title>
        <authorList>
            <person name="McCartney M.A."/>
            <person name="Auch B."/>
            <person name="Kono T."/>
            <person name="Mallez S."/>
            <person name="Zhang Y."/>
            <person name="Obille A."/>
            <person name="Becker A."/>
            <person name="Abrahante J.E."/>
            <person name="Garbe J."/>
            <person name="Badalamenti J.P."/>
            <person name="Herman A."/>
            <person name="Mangelson H."/>
            <person name="Liachko I."/>
            <person name="Sullivan S."/>
            <person name="Sone E.D."/>
            <person name="Koren S."/>
            <person name="Silverstein K.A.T."/>
            <person name="Beckman K.B."/>
            <person name="Gohl D.M."/>
        </authorList>
    </citation>
    <scope>NUCLEOTIDE SEQUENCE</scope>
    <source>
        <strain evidence="8">Duluth1</strain>
        <tissue evidence="8">Whole animal</tissue>
    </source>
</reference>
<accession>A0A9D4JYP4</accession>
<dbReference type="EMBL" id="JAIWYP010000005">
    <property type="protein sequence ID" value="KAH3827959.1"/>
    <property type="molecule type" value="Genomic_DNA"/>
</dbReference>
<feature type="compositionally biased region" description="Basic residues" evidence="6">
    <location>
        <begin position="77"/>
        <end position="90"/>
    </location>
</feature>
<name>A0A9D4JYP4_DREPO</name>
<organism evidence="8 9">
    <name type="scientific">Dreissena polymorpha</name>
    <name type="common">Zebra mussel</name>
    <name type="synonym">Mytilus polymorpha</name>
    <dbReference type="NCBI Taxonomy" id="45954"/>
    <lineage>
        <taxon>Eukaryota</taxon>
        <taxon>Metazoa</taxon>
        <taxon>Spiralia</taxon>
        <taxon>Lophotrochozoa</taxon>
        <taxon>Mollusca</taxon>
        <taxon>Bivalvia</taxon>
        <taxon>Autobranchia</taxon>
        <taxon>Heteroconchia</taxon>
        <taxon>Euheterodonta</taxon>
        <taxon>Imparidentia</taxon>
        <taxon>Neoheterodontei</taxon>
        <taxon>Myida</taxon>
        <taxon>Dreissenoidea</taxon>
        <taxon>Dreissenidae</taxon>
        <taxon>Dreissena</taxon>
    </lineage>
</organism>
<dbReference type="CDD" id="cd04178">
    <property type="entry name" value="Nucleostemin_like"/>
    <property type="match status" value="1"/>
</dbReference>
<gene>
    <name evidence="8" type="ORF">DPMN_129905</name>
</gene>
<evidence type="ECO:0000313" key="9">
    <source>
        <dbReference type="Proteomes" id="UP000828390"/>
    </source>
</evidence>
<dbReference type="GO" id="GO:0005730">
    <property type="term" value="C:nucleolus"/>
    <property type="evidence" value="ECO:0007669"/>
    <property type="project" value="UniProtKB-ARBA"/>
</dbReference>
<dbReference type="InterPro" id="IPR027417">
    <property type="entry name" value="P-loop_NTPase"/>
</dbReference>
<keyword evidence="3" id="KW-0175">Coiled coil</keyword>
<evidence type="ECO:0000256" key="4">
    <source>
        <dbReference type="ARBA" id="ARBA00023134"/>
    </source>
</evidence>
<dbReference type="Pfam" id="PF01926">
    <property type="entry name" value="MMR_HSR1"/>
    <property type="match status" value="1"/>
</dbReference>
<evidence type="ECO:0000313" key="8">
    <source>
        <dbReference type="EMBL" id="KAH3827959.1"/>
    </source>
</evidence>
<keyword evidence="5" id="KW-0539">Nucleus</keyword>
<keyword evidence="4" id="KW-0342">GTP-binding</keyword>
<dbReference type="Gene3D" id="1.10.1580.10">
    <property type="match status" value="1"/>
</dbReference>
<dbReference type="FunFam" id="3.40.50.300:FF:000493">
    <property type="entry name" value="Guanine nucleotide-binding protein-like 3-like protein"/>
    <property type="match status" value="1"/>
</dbReference>
<dbReference type="InterPro" id="IPR006073">
    <property type="entry name" value="GTP-bd"/>
</dbReference>
<feature type="compositionally biased region" description="Basic and acidic residues" evidence="6">
    <location>
        <begin position="58"/>
        <end position="76"/>
    </location>
</feature>
<evidence type="ECO:0000256" key="1">
    <source>
        <dbReference type="ARBA" id="ARBA00004123"/>
    </source>
</evidence>
<keyword evidence="9" id="KW-1185">Reference proteome</keyword>
<comment type="caution">
    <text evidence="8">The sequence shown here is derived from an EMBL/GenBank/DDBJ whole genome shotgun (WGS) entry which is preliminary data.</text>
</comment>
<dbReference type="InterPro" id="IPR030378">
    <property type="entry name" value="G_CP_dom"/>
</dbReference>
<feature type="domain" description="CP-type G" evidence="7">
    <location>
        <begin position="135"/>
        <end position="320"/>
    </location>
</feature>
<evidence type="ECO:0000256" key="6">
    <source>
        <dbReference type="SAM" id="MobiDB-lite"/>
    </source>
</evidence>